<accession>A0A5K3FUM1</accession>
<keyword evidence="3" id="KW-0812">Transmembrane</keyword>
<dbReference type="AlphaFoldDB" id="A0A5K3FUM1"/>
<sequence>MMFRLSMESVGSIWSLANATMNYDLASACVPVITASFETICRRVDFFSSTEPHYLAMLLSRGCRLGEVDETLKLRAISSWLDAAPSAEDQKLRADVFERLLSTVDLKKVSREFVLDLSASGCVLSRSEECREHLTNAQSEAWKCFDAPTAVSLKPCADHITGGFTRRGNITDTIYALGRDRESSDVQVIVKLPPPQLQADRNVSVRVPYRDACAVAVFDDSIYMLGGSDDNRDATNQVDRINPLDGSVSSVPSMTLPRRRPSAAATDRHLLVFGGDNGLWLASCEAFDSITNQWTVLPDMPTPRSASAAVNVPDVGVVVVGGWDASMRFSNRAELLAGSVEGENDCSWTRLVSMLDARLCPAVAFFQGRVVVAGGNDYGSITFECLPLNPGGPHPGQWTRLATPQLLDAWPLSLAVFRERLLLAKADGEVWECFPAPGPSESPSAWVIFDFAITIWYAFHILGLVLRRIVVETTIQSRKYFQAKAFSVTATKLSPLYTLQLNEIDYVKLEFAM</sequence>
<dbReference type="InterPro" id="IPR015915">
    <property type="entry name" value="Kelch-typ_b-propeller"/>
</dbReference>
<dbReference type="InterPro" id="IPR006652">
    <property type="entry name" value="Kelch_1"/>
</dbReference>
<dbReference type="WBParaSite" id="MCU_011698-RE">
    <property type="protein sequence ID" value="MCU_011698-RE"/>
    <property type="gene ID" value="MCU_011698"/>
</dbReference>
<evidence type="ECO:0000256" key="3">
    <source>
        <dbReference type="SAM" id="Phobius"/>
    </source>
</evidence>
<organism evidence="4">
    <name type="scientific">Mesocestoides corti</name>
    <name type="common">Flatworm</name>
    <dbReference type="NCBI Taxonomy" id="53468"/>
    <lineage>
        <taxon>Eukaryota</taxon>
        <taxon>Metazoa</taxon>
        <taxon>Spiralia</taxon>
        <taxon>Lophotrochozoa</taxon>
        <taxon>Platyhelminthes</taxon>
        <taxon>Cestoda</taxon>
        <taxon>Eucestoda</taxon>
        <taxon>Cyclophyllidea</taxon>
        <taxon>Mesocestoididae</taxon>
        <taxon>Mesocestoides</taxon>
    </lineage>
</organism>
<dbReference type="PANTHER" id="PTHR24412">
    <property type="entry name" value="KELCH PROTEIN"/>
    <property type="match status" value="1"/>
</dbReference>
<name>A0A5K3FUM1_MESCO</name>
<keyword evidence="2" id="KW-0677">Repeat</keyword>
<keyword evidence="1" id="KW-0880">Kelch repeat</keyword>
<keyword evidence="3" id="KW-1133">Transmembrane helix</keyword>
<keyword evidence="3" id="KW-0472">Membrane</keyword>
<dbReference type="SMART" id="SM00612">
    <property type="entry name" value="Kelch"/>
    <property type="match status" value="3"/>
</dbReference>
<reference evidence="4" key="1">
    <citation type="submission" date="2019-11" db="UniProtKB">
        <authorList>
            <consortium name="WormBaseParasite"/>
        </authorList>
    </citation>
    <scope>IDENTIFICATION</scope>
</reference>
<dbReference type="SUPFAM" id="SSF117281">
    <property type="entry name" value="Kelch motif"/>
    <property type="match status" value="1"/>
</dbReference>
<protein>
    <submittedName>
        <fullName evidence="4">BACK domain-containing protein</fullName>
    </submittedName>
</protein>
<proteinExistence type="predicted"/>
<dbReference type="Pfam" id="PF01344">
    <property type="entry name" value="Kelch_1"/>
    <property type="match status" value="2"/>
</dbReference>
<evidence type="ECO:0000256" key="2">
    <source>
        <dbReference type="ARBA" id="ARBA00022737"/>
    </source>
</evidence>
<dbReference type="Gene3D" id="1.25.40.420">
    <property type="match status" value="1"/>
</dbReference>
<evidence type="ECO:0000313" key="4">
    <source>
        <dbReference type="WBParaSite" id="MCU_011698-RE"/>
    </source>
</evidence>
<feature type="transmembrane region" description="Helical" evidence="3">
    <location>
        <begin position="445"/>
        <end position="466"/>
    </location>
</feature>
<evidence type="ECO:0000256" key="1">
    <source>
        <dbReference type="ARBA" id="ARBA00022441"/>
    </source>
</evidence>
<dbReference type="PANTHER" id="PTHR24412:SF489">
    <property type="entry name" value="RING FINGER DOMAIN AND KELCH REPEAT-CONTAINING PROTEIN DDB_G0271372"/>
    <property type="match status" value="1"/>
</dbReference>
<dbReference type="Gene3D" id="2.120.10.80">
    <property type="entry name" value="Kelch-type beta propeller"/>
    <property type="match status" value="1"/>
</dbReference>